<dbReference type="Pfam" id="PF00928">
    <property type="entry name" value="Adap_comp_sub"/>
    <property type="match status" value="1"/>
</dbReference>
<dbReference type="EMBL" id="JAKCXM010006770">
    <property type="protein sequence ID" value="KAJ0388744.1"/>
    <property type="molecule type" value="Genomic_DNA"/>
</dbReference>
<evidence type="ECO:0000259" key="1">
    <source>
        <dbReference type="PROSITE" id="PS51072"/>
    </source>
</evidence>
<gene>
    <name evidence="3" type="ORF">P43SY_011114</name>
    <name evidence="2" type="ORF">P43SY_011300</name>
</gene>
<proteinExistence type="predicted"/>
<keyword evidence="4" id="KW-1185">Reference proteome</keyword>
<organism evidence="2 4">
    <name type="scientific">Pythium insidiosum</name>
    <name type="common">Pythiosis disease agent</name>
    <dbReference type="NCBI Taxonomy" id="114742"/>
    <lineage>
        <taxon>Eukaryota</taxon>
        <taxon>Sar</taxon>
        <taxon>Stramenopiles</taxon>
        <taxon>Oomycota</taxon>
        <taxon>Peronosporomycetes</taxon>
        <taxon>Pythiales</taxon>
        <taxon>Pythiaceae</taxon>
        <taxon>Pythium</taxon>
    </lineage>
</organism>
<reference evidence="2" key="1">
    <citation type="submission" date="2021-12" db="EMBL/GenBank/DDBJ databases">
        <title>Prjna785345.</title>
        <authorList>
            <person name="Rujirawat T."/>
            <person name="Krajaejun T."/>
        </authorList>
    </citation>
    <scope>NUCLEOTIDE SEQUENCE</scope>
    <source>
        <strain evidence="2">Pi057C3</strain>
    </source>
</reference>
<dbReference type="InterPro" id="IPR028565">
    <property type="entry name" value="MHD"/>
</dbReference>
<dbReference type="PROSITE" id="PS51072">
    <property type="entry name" value="MHD"/>
    <property type="match status" value="1"/>
</dbReference>
<sequence>MNNKKGTMPSLRGNIILHQNAGVPDEKPIVLLDFKVPMSTVSGLNVETLLLTNEKYKPYKGVRTLTKAGRFQIRM</sequence>
<evidence type="ECO:0000313" key="4">
    <source>
        <dbReference type="Proteomes" id="UP001209570"/>
    </source>
</evidence>
<dbReference type="SUPFAM" id="SSF49447">
    <property type="entry name" value="Second domain of Mu2 adaptin subunit (ap50) of ap2 adaptor"/>
    <property type="match status" value="1"/>
</dbReference>
<name>A0AAD5LNW8_PYTIN</name>
<comment type="caution">
    <text evidence="2">The sequence shown here is derived from an EMBL/GenBank/DDBJ whole genome shotgun (WGS) entry which is preliminary data.</text>
</comment>
<dbReference type="Proteomes" id="UP001209570">
    <property type="component" value="Unassembled WGS sequence"/>
</dbReference>
<dbReference type="InterPro" id="IPR036168">
    <property type="entry name" value="AP2_Mu_C_sf"/>
</dbReference>
<protein>
    <recommendedName>
        <fullName evidence="1">MHD domain-containing protein</fullName>
    </recommendedName>
</protein>
<evidence type="ECO:0000313" key="3">
    <source>
        <dbReference type="EMBL" id="KAJ0388760.1"/>
    </source>
</evidence>
<feature type="domain" description="MHD" evidence="1">
    <location>
        <begin position="1"/>
        <end position="74"/>
    </location>
</feature>
<dbReference type="AlphaFoldDB" id="A0AAD5LNW8"/>
<accession>A0AAD5LNW8</accession>
<dbReference type="EMBL" id="JAKCXM010006631">
    <property type="protein sequence ID" value="KAJ0388760.1"/>
    <property type="molecule type" value="Genomic_DNA"/>
</dbReference>
<evidence type="ECO:0000313" key="2">
    <source>
        <dbReference type="EMBL" id="KAJ0388744.1"/>
    </source>
</evidence>